<evidence type="ECO:0000313" key="3">
    <source>
        <dbReference type="Proteomes" id="UP000095280"/>
    </source>
</evidence>
<dbReference type="PANTHER" id="PTHR12419">
    <property type="entry name" value="OTU DOMAIN CONTAINING PROTEIN"/>
    <property type="match status" value="1"/>
</dbReference>
<dbReference type="InterPro" id="IPR050704">
    <property type="entry name" value="Peptidase_C85-like"/>
</dbReference>
<organism evidence="3 4">
    <name type="scientific">Macrostomum lignano</name>
    <dbReference type="NCBI Taxonomy" id="282301"/>
    <lineage>
        <taxon>Eukaryota</taxon>
        <taxon>Metazoa</taxon>
        <taxon>Spiralia</taxon>
        <taxon>Lophotrochozoa</taxon>
        <taxon>Platyhelminthes</taxon>
        <taxon>Rhabditophora</taxon>
        <taxon>Macrostomorpha</taxon>
        <taxon>Macrostomida</taxon>
        <taxon>Macrostomidae</taxon>
        <taxon>Macrostomum</taxon>
    </lineage>
</organism>
<dbReference type="AlphaFoldDB" id="A0A1I8GXA2"/>
<accession>A0A1I8GXA2</accession>
<evidence type="ECO:0000259" key="2">
    <source>
        <dbReference type="PROSITE" id="PS50802"/>
    </source>
</evidence>
<dbReference type="WBParaSite" id="maker-uti_cns_0003369-snap-gene-0.29-mRNA-1">
    <property type="protein sequence ID" value="maker-uti_cns_0003369-snap-gene-0.29-mRNA-1"/>
    <property type="gene ID" value="maker-uti_cns_0003369-snap-gene-0.29"/>
</dbReference>
<evidence type="ECO:0000256" key="1">
    <source>
        <dbReference type="SAM" id="MobiDB-lite"/>
    </source>
</evidence>
<dbReference type="CDD" id="cd22744">
    <property type="entry name" value="OTU"/>
    <property type="match status" value="1"/>
</dbReference>
<dbReference type="SUPFAM" id="SSF54001">
    <property type="entry name" value="Cysteine proteinases"/>
    <property type="match status" value="1"/>
</dbReference>
<name>A0A1I8GXA2_9PLAT</name>
<feature type="region of interest" description="Disordered" evidence="1">
    <location>
        <begin position="1"/>
        <end position="115"/>
    </location>
</feature>
<proteinExistence type="predicted"/>
<feature type="compositionally biased region" description="Basic and acidic residues" evidence="1">
    <location>
        <begin position="37"/>
        <end position="114"/>
    </location>
</feature>
<dbReference type="GO" id="GO:0016579">
    <property type="term" value="P:protein deubiquitination"/>
    <property type="evidence" value="ECO:0007669"/>
    <property type="project" value="TreeGrafter"/>
</dbReference>
<protein>
    <submittedName>
        <fullName evidence="4">OTU domain-containing protein</fullName>
    </submittedName>
</protein>
<dbReference type="GO" id="GO:0004843">
    <property type="term" value="F:cysteine-type deubiquitinase activity"/>
    <property type="evidence" value="ECO:0007669"/>
    <property type="project" value="TreeGrafter"/>
</dbReference>
<dbReference type="InterPro" id="IPR038765">
    <property type="entry name" value="Papain-like_cys_pep_sf"/>
</dbReference>
<dbReference type="Proteomes" id="UP000095280">
    <property type="component" value="Unplaced"/>
</dbReference>
<dbReference type="PROSITE" id="PS50802">
    <property type="entry name" value="OTU"/>
    <property type="match status" value="1"/>
</dbReference>
<sequence>KSREAKRRRQEETPEAREQRLQKERLSKQQSRAAEMPAKRDARLQAQKESDGRRRSSEAPAERDARLEDLKERSKRLRLDETPAEREARLQAEKQRSSQRIASEDQSQREDRLQQNRMRYRASLELERSSSSAHLPSMLPVSATQVSRVSGDGNCWFRAISNQLVGTPIYMGHKELRRTIAARARPLLEAQTATIEAIGLTVDELIADTERSGVYVHEHIAPMLNQLLDVDYAIYQYADAGRLQLVQEVASAVRPAAAVVWLLYNRHGQHYDSLRIAPQV</sequence>
<evidence type="ECO:0000313" key="4">
    <source>
        <dbReference type="WBParaSite" id="maker-uti_cns_0003369-snap-gene-0.29-mRNA-1"/>
    </source>
</evidence>
<reference evidence="4" key="1">
    <citation type="submission" date="2016-11" db="UniProtKB">
        <authorList>
            <consortium name="WormBaseParasite"/>
        </authorList>
    </citation>
    <scope>IDENTIFICATION</scope>
</reference>
<dbReference type="InterPro" id="IPR003323">
    <property type="entry name" value="OTU_dom"/>
</dbReference>
<feature type="domain" description="OTU" evidence="2">
    <location>
        <begin position="144"/>
        <end position="277"/>
    </location>
</feature>
<feature type="compositionally biased region" description="Basic and acidic residues" evidence="1">
    <location>
        <begin position="1"/>
        <end position="27"/>
    </location>
</feature>
<dbReference type="Gene3D" id="3.90.70.80">
    <property type="match status" value="1"/>
</dbReference>
<keyword evidence="3" id="KW-1185">Reference proteome</keyword>